<feature type="signal peptide" evidence="9">
    <location>
        <begin position="1"/>
        <end position="18"/>
    </location>
</feature>
<evidence type="ECO:0000256" key="7">
    <source>
        <dbReference type="ARBA" id="ARBA00023180"/>
    </source>
</evidence>
<dbReference type="SMART" id="SM00022">
    <property type="entry name" value="PLAc"/>
    <property type="match status" value="1"/>
</dbReference>
<dbReference type="Pfam" id="PF01735">
    <property type="entry name" value="PLA2_B"/>
    <property type="match status" value="1"/>
</dbReference>
<evidence type="ECO:0000256" key="5">
    <source>
        <dbReference type="ARBA" id="ARBA00022963"/>
    </source>
</evidence>
<dbReference type="InterPro" id="IPR002642">
    <property type="entry name" value="LysoPLipase_cat_dom"/>
</dbReference>
<dbReference type="InterPro" id="IPR016035">
    <property type="entry name" value="Acyl_Trfase/lysoPLipase"/>
</dbReference>
<keyword evidence="3 9" id="KW-0732">Signal</keyword>
<dbReference type="PROSITE" id="PS51210">
    <property type="entry name" value="PLA2C"/>
    <property type="match status" value="1"/>
</dbReference>
<dbReference type="GO" id="GO:0004623">
    <property type="term" value="F:phospholipase A2 activity"/>
    <property type="evidence" value="ECO:0007669"/>
    <property type="project" value="TreeGrafter"/>
</dbReference>
<evidence type="ECO:0000256" key="9">
    <source>
        <dbReference type="RuleBase" id="RU362103"/>
    </source>
</evidence>
<dbReference type="Proteomes" id="UP000092993">
    <property type="component" value="Unassembled WGS sequence"/>
</dbReference>
<dbReference type="AlphaFoldDB" id="A0A1C7MJ80"/>
<dbReference type="PANTHER" id="PTHR10728:SF33">
    <property type="entry name" value="LYSOPHOSPHOLIPASE 1-RELATED"/>
    <property type="match status" value="1"/>
</dbReference>
<dbReference type="OrthoDB" id="4084751at2759"/>
<evidence type="ECO:0000259" key="10">
    <source>
        <dbReference type="PROSITE" id="PS51210"/>
    </source>
</evidence>
<keyword evidence="5 8" id="KW-0442">Lipid degradation</keyword>
<proteinExistence type="inferred from homology"/>
<keyword evidence="6 8" id="KW-0443">Lipid metabolism</keyword>
<keyword evidence="4 8" id="KW-0378">Hydrolase</keyword>
<dbReference type="EMBL" id="LUGG01000003">
    <property type="protein sequence ID" value="OBZ76687.1"/>
    <property type="molecule type" value="Genomic_DNA"/>
</dbReference>
<keyword evidence="12" id="KW-1185">Reference proteome</keyword>
<accession>A0A1C7MJ80</accession>
<dbReference type="Gene3D" id="3.40.1090.10">
    <property type="entry name" value="Cytosolic phospholipase A2 catalytic domain"/>
    <property type="match status" value="1"/>
</dbReference>
<comment type="caution">
    <text evidence="11">The sequence shown here is derived from an EMBL/GenBank/DDBJ whole genome shotgun (WGS) entry which is preliminary data.</text>
</comment>
<comment type="similarity">
    <text evidence="1 9">Belongs to the lysophospholipase family.</text>
</comment>
<dbReference type="SUPFAM" id="SSF52151">
    <property type="entry name" value="FabD/lysophospholipase-like"/>
    <property type="match status" value="1"/>
</dbReference>
<evidence type="ECO:0000256" key="2">
    <source>
        <dbReference type="ARBA" id="ARBA00013274"/>
    </source>
</evidence>
<gene>
    <name evidence="11" type="primary">plb2</name>
    <name evidence="11" type="ORF">A0H81_03934</name>
</gene>
<reference evidence="11 12" key="1">
    <citation type="submission" date="2016-03" db="EMBL/GenBank/DDBJ databases">
        <title>Whole genome sequencing of Grifola frondosa 9006-11.</title>
        <authorList>
            <person name="Min B."/>
            <person name="Park H."/>
            <person name="Kim J.-G."/>
            <person name="Cho H."/>
            <person name="Oh Y.-L."/>
            <person name="Kong W.-S."/>
            <person name="Choi I.-G."/>
        </authorList>
    </citation>
    <scope>NUCLEOTIDE SEQUENCE [LARGE SCALE GENOMIC DNA]</scope>
    <source>
        <strain evidence="11 12">9006-11</strain>
    </source>
</reference>
<dbReference type="GO" id="GO:0004622">
    <property type="term" value="F:phosphatidylcholine lysophospholipase activity"/>
    <property type="evidence" value="ECO:0007669"/>
    <property type="project" value="UniProtKB-EC"/>
</dbReference>
<dbReference type="PANTHER" id="PTHR10728">
    <property type="entry name" value="CYTOSOLIC PHOSPHOLIPASE A2"/>
    <property type="match status" value="1"/>
</dbReference>
<dbReference type="GO" id="GO:0046475">
    <property type="term" value="P:glycerophospholipid catabolic process"/>
    <property type="evidence" value="ECO:0007669"/>
    <property type="project" value="TreeGrafter"/>
</dbReference>
<sequence length="617" mass="65976">MNILLVTILLGYSSFAASQTAAEVAYTPILAPCPSGTELIRLTGAQNQSLSSSEAAYISTRHRTVIPKAWVSYLENVQQSTNQSLPVYVHDIFCGNYGYDVAPKLGISVSGGGYRAAVFGAGVLNALDGRNISSIRAGTGGLLQATSYISGLSGGSWLVGSLAQADFPTIPGLIFGNPNASTHEFGGWIAEVDLLAPTADNETNIAYLEEIIQEPSGKYAAGFQVSRADDLSRLYARHFVNGTNVNNFFNNSLLHGAGITFSAIADVPSFNAYEQPFPILVADSFSPNGNMSTMLDWTGVAVPLTNPIYEFNVFEMGSFDPMLSAFTPTKYLGSSNDSTCVTNFDQVSFIVSTSSMEGAVAYVQQTELSERAIDTTEQRIRATTDSPAELPPNPNVNTSLALFPNPFYGAAANSFIDTNETVLQLVDGSLDGENIPIQPFLVKARGVDVILAVDAGDQAHEGEIDDNFADGSALIATQLRVSQPLLRSHYSFPPVPTSHTMFLSQNLTKRPTFFGCNTDPSAPLVIYLANGAAPLGQSPVTNISAGQTSISTEQMNAMLAQTFDIATQGIAVETQSHGETVWQKDPEWPACLACAVADRARRRINEERSGVRAQHRS</sequence>
<feature type="chain" id="PRO_5008810967" description="Lysophospholipase" evidence="9">
    <location>
        <begin position="19"/>
        <end position="617"/>
    </location>
</feature>
<dbReference type="GO" id="GO:0005829">
    <property type="term" value="C:cytosol"/>
    <property type="evidence" value="ECO:0007669"/>
    <property type="project" value="TreeGrafter"/>
</dbReference>
<comment type="catalytic activity">
    <reaction evidence="9">
        <text>a 1-acyl-sn-glycero-3-phosphocholine + H2O = sn-glycerol 3-phosphocholine + a fatty acid + H(+)</text>
        <dbReference type="Rhea" id="RHEA:15177"/>
        <dbReference type="ChEBI" id="CHEBI:15377"/>
        <dbReference type="ChEBI" id="CHEBI:15378"/>
        <dbReference type="ChEBI" id="CHEBI:16870"/>
        <dbReference type="ChEBI" id="CHEBI:28868"/>
        <dbReference type="ChEBI" id="CHEBI:58168"/>
        <dbReference type="EC" id="3.1.1.5"/>
    </reaction>
</comment>
<protein>
    <recommendedName>
        <fullName evidence="2 9">Lysophospholipase</fullName>
        <ecNumber evidence="2 9">3.1.1.5</ecNumber>
    </recommendedName>
</protein>
<keyword evidence="7" id="KW-0325">Glycoprotein</keyword>
<feature type="domain" description="PLA2c" evidence="10">
    <location>
        <begin position="52"/>
        <end position="617"/>
    </location>
</feature>
<evidence type="ECO:0000256" key="1">
    <source>
        <dbReference type="ARBA" id="ARBA00008780"/>
    </source>
</evidence>
<evidence type="ECO:0000256" key="3">
    <source>
        <dbReference type="ARBA" id="ARBA00022729"/>
    </source>
</evidence>
<evidence type="ECO:0000313" key="11">
    <source>
        <dbReference type="EMBL" id="OBZ76687.1"/>
    </source>
</evidence>
<dbReference type="STRING" id="5627.A0A1C7MJ80"/>
<evidence type="ECO:0000256" key="6">
    <source>
        <dbReference type="ARBA" id="ARBA00023098"/>
    </source>
</evidence>
<dbReference type="EC" id="3.1.1.5" evidence="2 9"/>
<name>A0A1C7MJ80_GRIFR</name>
<dbReference type="OMA" id="FASCLAC"/>
<organism evidence="11 12">
    <name type="scientific">Grifola frondosa</name>
    <name type="common">Maitake</name>
    <name type="synonym">Polyporus frondosus</name>
    <dbReference type="NCBI Taxonomy" id="5627"/>
    <lineage>
        <taxon>Eukaryota</taxon>
        <taxon>Fungi</taxon>
        <taxon>Dikarya</taxon>
        <taxon>Basidiomycota</taxon>
        <taxon>Agaricomycotina</taxon>
        <taxon>Agaricomycetes</taxon>
        <taxon>Polyporales</taxon>
        <taxon>Grifolaceae</taxon>
        <taxon>Grifola</taxon>
    </lineage>
</organism>
<evidence type="ECO:0000256" key="8">
    <source>
        <dbReference type="PROSITE-ProRule" id="PRU00555"/>
    </source>
</evidence>
<evidence type="ECO:0000256" key="4">
    <source>
        <dbReference type="ARBA" id="ARBA00022801"/>
    </source>
</evidence>
<evidence type="ECO:0000313" key="12">
    <source>
        <dbReference type="Proteomes" id="UP000092993"/>
    </source>
</evidence>